<gene>
    <name evidence="1" type="ORF">HNQ92_004616</name>
</gene>
<comment type="caution">
    <text evidence="1">The sequence shown here is derived from an EMBL/GenBank/DDBJ whole genome shotgun (WGS) entry which is preliminary data.</text>
</comment>
<protein>
    <submittedName>
        <fullName evidence="1">Uncharacterized protein</fullName>
    </submittedName>
</protein>
<accession>A0A840TQ33</accession>
<evidence type="ECO:0000313" key="1">
    <source>
        <dbReference type="EMBL" id="MBB5286456.1"/>
    </source>
</evidence>
<organism evidence="1 2">
    <name type="scientific">Rhabdobacter roseus</name>
    <dbReference type="NCBI Taxonomy" id="1655419"/>
    <lineage>
        <taxon>Bacteria</taxon>
        <taxon>Pseudomonadati</taxon>
        <taxon>Bacteroidota</taxon>
        <taxon>Cytophagia</taxon>
        <taxon>Cytophagales</taxon>
        <taxon>Cytophagaceae</taxon>
        <taxon>Rhabdobacter</taxon>
    </lineage>
</organism>
<name>A0A840TQ33_9BACT</name>
<dbReference type="EMBL" id="JACHGF010000009">
    <property type="protein sequence ID" value="MBB5286456.1"/>
    <property type="molecule type" value="Genomic_DNA"/>
</dbReference>
<dbReference type="Proteomes" id="UP000557307">
    <property type="component" value="Unassembled WGS sequence"/>
</dbReference>
<keyword evidence="2" id="KW-1185">Reference proteome</keyword>
<evidence type="ECO:0000313" key="2">
    <source>
        <dbReference type="Proteomes" id="UP000557307"/>
    </source>
</evidence>
<reference evidence="1 2" key="1">
    <citation type="submission" date="2020-08" db="EMBL/GenBank/DDBJ databases">
        <title>Genomic Encyclopedia of Type Strains, Phase IV (KMG-IV): sequencing the most valuable type-strain genomes for metagenomic binning, comparative biology and taxonomic classification.</title>
        <authorList>
            <person name="Goeker M."/>
        </authorList>
    </citation>
    <scope>NUCLEOTIDE SEQUENCE [LARGE SCALE GENOMIC DNA]</scope>
    <source>
        <strain evidence="1 2">DSM 105074</strain>
    </source>
</reference>
<sequence length="158" mass="17934">MCFCRVSREAIGLITAWCMSMGSEARLCLAESWPWVNSWSHRVCGFMGFTISLLTGTCIRTSGNKPLPGPKGGRQGIDYWRIVEEIAFPDLPNSIARSTAGLPFFPRKRRALSDYLSKRQYIFHATYFYREEAASFITFLIIHLTNHGTKVGCPVNFR</sequence>
<dbReference type="AlphaFoldDB" id="A0A840TQ33"/>
<proteinExistence type="predicted"/>